<gene>
    <name evidence="1" type="ORF">NCTC9073_04009</name>
</gene>
<dbReference type="AlphaFoldDB" id="A0A2X1N4S9"/>
<evidence type="ECO:0000313" key="1">
    <source>
        <dbReference type="EMBL" id="SPX12633.1"/>
    </source>
</evidence>
<accession>A0A2X1N4S9</accession>
<dbReference type="Proteomes" id="UP000250780">
    <property type="component" value="Unassembled WGS sequence"/>
</dbReference>
<proteinExistence type="predicted"/>
<evidence type="ECO:0000313" key="2">
    <source>
        <dbReference type="Proteomes" id="UP000250780"/>
    </source>
</evidence>
<organism evidence="1 2">
    <name type="scientific">Escherichia coli</name>
    <dbReference type="NCBI Taxonomy" id="562"/>
    <lineage>
        <taxon>Bacteria</taxon>
        <taxon>Pseudomonadati</taxon>
        <taxon>Pseudomonadota</taxon>
        <taxon>Gammaproteobacteria</taxon>
        <taxon>Enterobacterales</taxon>
        <taxon>Enterobacteriaceae</taxon>
        <taxon>Escherichia</taxon>
    </lineage>
</organism>
<protein>
    <recommendedName>
        <fullName evidence="3">Cobalamin adenosyltransferase</fullName>
    </recommendedName>
</protein>
<evidence type="ECO:0008006" key="3">
    <source>
        <dbReference type="Google" id="ProtNLM"/>
    </source>
</evidence>
<sequence length="171" mass="20184">MNVEKFDWTEELHQTMVKSLVTSFGLDFLLLNDRKGGDVDTIHNVRNGIYATEAERQRYEGRGDYDSHHYHSHENYIATNRKGKRAHQAGTLTDAYTGEVFASDDKKNLDHIISAKEFMMIRGEFLLNGMVQNWQMTLQIWHSLMSRSINQRKQTQWMRLFARCRKTEKIR</sequence>
<dbReference type="EMBL" id="UASD01000008">
    <property type="protein sequence ID" value="SPX12633.1"/>
    <property type="molecule type" value="Genomic_DNA"/>
</dbReference>
<reference evidence="1 2" key="1">
    <citation type="submission" date="2018-06" db="EMBL/GenBank/DDBJ databases">
        <authorList>
            <consortium name="Pathogen Informatics"/>
            <person name="Doyle S."/>
        </authorList>
    </citation>
    <scope>NUCLEOTIDE SEQUENCE [LARGE SCALE GENOMIC DNA]</scope>
    <source>
        <strain evidence="1 2">NCTC9073</strain>
    </source>
</reference>
<name>A0A2X1N4S9_ECOLX</name>